<comment type="caution">
    <text evidence="1">The sequence shown here is derived from an EMBL/GenBank/DDBJ whole genome shotgun (WGS) entry which is preliminary data.</text>
</comment>
<organism evidence="1 2">
    <name type="scientific">Molossus molossus</name>
    <name type="common">Pallas' mastiff bat</name>
    <name type="synonym">Vespertilio molossus</name>
    <dbReference type="NCBI Taxonomy" id="27622"/>
    <lineage>
        <taxon>Eukaryota</taxon>
        <taxon>Metazoa</taxon>
        <taxon>Chordata</taxon>
        <taxon>Craniata</taxon>
        <taxon>Vertebrata</taxon>
        <taxon>Euteleostomi</taxon>
        <taxon>Mammalia</taxon>
        <taxon>Eutheria</taxon>
        <taxon>Laurasiatheria</taxon>
        <taxon>Chiroptera</taxon>
        <taxon>Yangochiroptera</taxon>
        <taxon>Molossidae</taxon>
        <taxon>Molossus</taxon>
    </lineage>
</organism>
<protein>
    <submittedName>
        <fullName evidence="1">Uncharacterized protein</fullName>
    </submittedName>
</protein>
<keyword evidence="2" id="KW-1185">Reference proteome</keyword>
<evidence type="ECO:0000313" key="1">
    <source>
        <dbReference type="EMBL" id="KAF6407287.1"/>
    </source>
</evidence>
<gene>
    <name evidence="1" type="ORF">HJG59_009930</name>
</gene>
<proteinExistence type="predicted"/>
<reference evidence="1 2" key="1">
    <citation type="journal article" date="2020" name="Nature">
        <title>Six reference-quality genomes reveal evolution of bat adaptations.</title>
        <authorList>
            <person name="Jebb D."/>
            <person name="Huang Z."/>
            <person name="Pippel M."/>
            <person name="Hughes G.M."/>
            <person name="Lavrichenko K."/>
            <person name="Devanna P."/>
            <person name="Winkler S."/>
            <person name="Jermiin L.S."/>
            <person name="Skirmuntt E.C."/>
            <person name="Katzourakis A."/>
            <person name="Burkitt-Gray L."/>
            <person name="Ray D.A."/>
            <person name="Sullivan K.A.M."/>
            <person name="Roscito J.G."/>
            <person name="Kirilenko B.M."/>
            <person name="Davalos L.M."/>
            <person name="Corthals A.P."/>
            <person name="Power M.L."/>
            <person name="Jones G."/>
            <person name="Ransome R.D."/>
            <person name="Dechmann D.K.N."/>
            <person name="Locatelli A.G."/>
            <person name="Puechmaille S.J."/>
            <person name="Fedrigo O."/>
            <person name="Jarvis E.D."/>
            <person name="Hiller M."/>
            <person name="Vernes S.C."/>
            <person name="Myers E.W."/>
            <person name="Teeling E.C."/>
        </authorList>
    </citation>
    <scope>NUCLEOTIDE SEQUENCE [LARGE SCALE GENOMIC DNA]</scope>
    <source>
        <strain evidence="1">MMolMol1</strain>
        <tissue evidence="1">Muscle</tissue>
    </source>
</reference>
<dbReference type="InParanoid" id="A0A7J8C8W7"/>
<evidence type="ECO:0000313" key="2">
    <source>
        <dbReference type="Proteomes" id="UP000550707"/>
    </source>
</evidence>
<dbReference type="EMBL" id="JACASF010000021">
    <property type="protein sequence ID" value="KAF6407287.1"/>
    <property type="molecule type" value="Genomic_DNA"/>
</dbReference>
<accession>A0A7J8C8W7</accession>
<dbReference type="Proteomes" id="UP000550707">
    <property type="component" value="Unassembled WGS sequence"/>
</dbReference>
<name>A0A7J8C8W7_MOLMO</name>
<sequence length="138" mass="15542">MDNLIHAPNPFPPSPQCCLCPLVVHICIKFFGLSLPNPHPTPFPLRFISLFPTSMSLDLFCSSAYFVHYIPQISDIMWNLSFSDWLISLSIILCRSLHVISKGRDLSSLQLHSTPLCKCTTAFLSTPLLMGTWKCVLF</sequence>
<dbReference type="AlphaFoldDB" id="A0A7J8C8W7"/>